<keyword evidence="4 6" id="KW-1133">Transmembrane helix</keyword>
<dbReference type="InterPro" id="IPR018461">
    <property type="entry name" value="Na/H_Antiport_NhaC-like_C"/>
</dbReference>
<evidence type="ECO:0000256" key="5">
    <source>
        <dbReference type="ARBA" id="ARBA00023136"/>
    </source>
</evidence>
<organism evidence="8 9">
    <name type="scientific">Halanaerobium saccharolyticum</name>
    <dbReference type="NCBI Taxonomy" id="43595"/>
    <lineage>
        <taxon>Bacteria</taxon>
        <taxon>Bacillati</taxon>
        <taxon>Bacillota</taxon>
        <taxon>Clostridia</taxon>
        <taxon>Halanaerobiales</taxon>
        <taxon>Halanaerobiaceae</taxon>
        <taxon>Halanaerobium</taxon>
    </lineage>
</organism>
<feature type="transmembrane region" description="Helical" evidence="6">
    <location>
        <begin position="406"/>
        <end position="425"/>
    </location>
</feature>
<keyword evidence="2" id="KW-1003">Cell membrane</keyword>
<gene>
    <name evidence="8" type="ORF">C8C77_10727</name>
</gene>
<feature type="transmembrane region" description="Helical" evidence="6">
    <location>
        <begin position="68"/>
        <end position="94"/>
    </location>
</feature>
<comment type="subcellular location">
    <subcellularLocation>
        <location evidence="1">Cell membrane</location>
        <topology evidence="1">Multi-pass membrane protein</topology>
    </subcellularLocation>
</comment>
<feature type="transmembrane region" description="Helical" evidence="6">
    <location>
        <begin position="295"/>
        <end position="313"/>
    </location>
</feature>
<evidence type="ECO:0000256" key="6">
    <source>
        <dbReference type="SAM" id="Phobius"/>
    </source>
</evidence>
<keyword evidence="5 6" id="KW-0472">Membrane</keyword>
<evidence type="ECO:0000256" key="2">
    <source>
        <dbReference type="ARBA" id="ARBA00022475"/>
    </source>
</evidence>
<dbReference type="PANTHER" id="PTHR43478">
    <property type="entry name" value="NA+/H+ ANTIPORTER-RELATED"/>
    <property type="match status" value="1"/>
</dbReference>
<feature type="domain" description="Na+/H+ antiporter NhaC-like C-terminal" evidence="7">
    <location>
        <begin position="158"/>
        <end position="474"/>
    </location>
</feature>
<feature type="transmembrane region" description="Helical" evidence="6">
    <location>
        <begin position="325"/>
        <end position="350"/>
    </location>
</feature>
<evidence type="ECO:0000256" key="4">
    <source>
        <dbReference type="ARBA" id="ARBA00022989"/>
    </source>
</evidence>
<evidence type="ECO:0000313" key="8">
    <source>
        <dbReference type="EMBL" id="TDW05416.1"/>
    </source>
</evidence>
<comment type="caution">
    <text evidence="8">The sequence shown here is derived from an EMBL/GenBank/DDBJ whole genome shotgun (WGS) entry which is preliminary data.</text>
</comment>
<keyword evidence="3 6" id="KW-0812">Transmembrane</keyword>
<proteinExistence type="predicted"/>
<dbReference type="GO" id="GO:0005886">
    <property type="term" value="C:plasma membrane"/>
    <property type="evidence" value="ECO:0007669"/>
    <property type="project" value="UniProtKB-SubCell"/>
</dbReference>
<protein>
    <submittedName>
        <fullName evidence="8">Transporter (NhaC family)</fullName>
    </submittedName>
</protein>
<dbReference type="EMBL" id="SODA01000007">
    <property type="protein sequence ID" value="TDW05416.1"/>
    <property type="molecule type" value="Genomic_DNA"/>
</dbReference>
<sequence>MEYGIWSILPPVIAILLALTTKQVFISLILGIFSGTLILTDWSLFAAINMTLEEIVAIFSEGWITKTIMFSFLVGGLITVISASGGVQGFIDYLTKKRNIVKDKRGALLLAYITGLVIFIESSITILVSGTVARPLTDKFKVSREKLAYVCDSTSAPVCALIPLNGWGAMLMGVIGVQIANGVIEGNPAAILARSIPFQFYSIIAVIAVGYYIMTGKDWGPMAKAEKRATETGMLLREGATPMVSEEATATPPKEGVIPNMWNMILPIVVLIAMMPISLYITGEGSILQGSGSTSVFWAVITAVTFAGFLYVLKGLMNLKEYIDYVYQGIGAIVPVAILLITAFAIGNVIGYLETGEYMASLVEGRVSGAFGPAIVFIMASAMAFATGTSWGTFGIMMPIGIQMGVALGAPLYPIIGAVISGGIMGDHCSPISDTTILSSMASASDHIDHVNTQLPYALLNGALALVLYLAAGFIMF</sequence>
<feature type="transmembrane region" description="Helical" evidence="6">
    <location>
        <begin position="455"/>
        <end position="476"/>
    </location>
</feature>
<dbReference type="AlphaFoldDB" id="A0A4R7Z3B6"/>
<evidence type="ECO:0000313" key="9">
    <source>
        <dbReference type="Proteomes" id="UP000294697"/>
    </source>
</evidence>
<dbReference type="Pfam" id="PF03553">
    <property type="entry name" value="Na_H_antiporter"/>
    <property type="match status" value="1"/>
</dbReference>
<dbReference type="PANTHER" id="PTHR43478:SF1">
    <property type="entry name" value="NA+_H+ ANTIPORTER NHAC-LIKE C-TERMINAL DOMAIN-CONTAINING PROTEIN"/>
    <property type="match status" value="1"/>
</dbReference>
<evidence type="ECO:0000256" key="3">
    <source>
        <dbReference type="ARBA" id="ARBA00022692"/>
    </source>
</evidence>
<feature type="transmembrane region" description="Helical" evidence="6">
    <location>
        <begin position="196"/>
        <end position="214"/>
    </location>
</feature>
<feature type="transmembrane region" description="Helical" evidence="6">
    <location>
        <begin position="264"/>
        <end position="283"/>
    </location>
</feature>
<feature type="transmembrane region" description="Helical" evidence="6">
    <location>
        <begin position="370"/>
        <end position="394"/>
    </location>
</feature>
<reference evidence="8 9" key="1">
    <citation type="submission" date="2019-03" db="EMBL/GenBank/DDBJ databases">
        <title>Subsurface microbial communities from deep shales in Ohio and West Virginia, USA.</title>
        <authorList>
            <person name="Wrighton K."/>
        </authorList>
    </citation>
    <scope>NUCLEOTIDE SEQUENCE [LARGE SCALE GENOMIC DNA]</scope>
    <source>
        <strain evidence="8 9">MSL9.2</strain>
    </source>
</reference>
<name>A0A4R7Z3B6_9FIRM</name>
<evidence type="ECO:0000256" key="1">
    <source>
        <dbReference type="ARBA" id="ARBA00004651"/>
    </source>
</evidence>
<feature type="transmembrane region" description="Helical" evidence="6">
    <location>
        <begin position="106"/>
        <end position="128"/>
    </location>
</feature>
<dbReference type="Proteomes" id="UP000294697">
    <property type="component" value="Unassembled WGS sequence"/>
</dbReference>
<evidence type="ECO:0000259" key="7">
    <source>
        <dbReference type="Pfam" id="PF03553"/>
    </source>
</evidence>
<dbReference type="OrthoDB" id="9762978at2"/>
<feature type="transmembrane region" description="Helical" evidence="6">
    <location>
        <begin position="24"/>
        <end position="48"/>
    </location>
</feature>
<accession>A0A4R7Z3B6</accession>
<dbReference type="RefSeq" id="WP_111570828.1">
    <property type="nucleotide sequence ID" value="NZ_QLME01000001.1"/>
</dbReference>